<feature type="domain" description="BIG2" evidence="2">
    <location>
        <begin position="221"/>
        <end position="306"/>
    </location>
</feature>
<feature type="domain" description="BIG2" evidence="2">
    <location>
        <begin position="36"/>
        <end position="120"/>
    </location>
</feature>
<evidence type="ECO:0000259" key="2">
    <source>
        <dbReference type="SMART" id="SM00635"/>
    </source>
</evidence>
<protein>
    <submittedName>
        <fullName evidence="3">DUF3443 family protein</fullName>
    </submittedName>
</protein>
<dbReference type="SMART" id="SM00635">
    <property type="entry name" value="BID_2"/>
    <property type="match status" value="3"/>
</dbReference>
<dbReference type="Pfam" id="PF02368">
    <property type="entry name" value="Big_2"/>
    <property type="match status" value="3"/>
</dbReference>
<accession>A0A8J7M285</accession>
<name>A0A8J7M285_9BACT</name>
<keyword evidence="4" id="KW-1185">Reference proteome</keyword>
<sequence length="675" mass="66842">MRSGKFFLLLLLLLVTAGCGGSSSGSTASKSNAVKVLASLAIAPSAPKIALGTTQAFTVTGTYTDNSTADLTGSVTWSSSATSVATIGSSAGSVVATGLGVGQTTITATLGDITASTTLTVTGASLVSITVAPGDSSLALGLTRNFTASGTFSDSTTQDVTDIATWSSSAPGVATISNSAGTVGQATAAAVGTTTITATVTPTAGSVGIVGSTTLTVTAATLTSVAITPTNPTLALGGTQQFTATGTFTDRTTRDLTSSVTWSSSNTNVATISNAAGSNGKATPVAAGTVTITAAMAISQPLNGTISISTQLTVSGTSSTSNVVAITVNGSLCSSGSYPNKPCVSVTVCTPGTSNCQTITDILLDTGSTGLRVFKQALSVTLPQVTVGSRSLAECIQYADGSSNWGPVQTASVTLGGEPAVQVPIQVIDSTFGTRSRACQSADLGPSDGGFNGILGVGLFAQDCGSACAGSSNIGLYYGCSGSTCTGTTVPLSTQVQNPVALLPQDNNGVLVQLPSVSTSGATSVSGSLILGIGTRANNSSTSVTTFPADSLGEFTTTFNGSTLSNSFIDSGSNALFFDYPSFTTDSTGTWYTPSSATPLSAVNTGAFGSPSLSLNFTVANATSLFHTGNNVFNDLGGSGLGGFDWGLPFFLGRNVFVGIEGTTSPLGTGPFWAY</sequence>
<dbReference type="InterPro" id="IPR021847">
    <property type="entry name" value="DUF3443"/>
</dbReference>
<dbReference type="FunFam" id="2.60.40.1080:FF:000001">
    <property type="entry name" value="Bacterial Ig-like domain, group 2"/>
    <property type="match status" value="2"/>
</dbReference>
<reference evidence="3" key="1">
    <citation type="submission" date="2020-12" db="EMBL/GenBank/DDBJ databases">
        <title>Geomonas sp. Red875, isolated from river sediment.</title>
        <authorList>
            <person name="Xu Z."/>
            <person name="Zhang Z."/>
            <person name="Masuda Y."/>
            <person name="Itoh H."/>
            <person name="Senoo K."/>
        </authorList>
    </citation>
    <scope>NUCLEOTIDE SEQUENCE</scope>
    <source>
        <strain evidence="3">Red875</strain>
    </source>
</reference>
<dbReference type="Gene3D" id="2.60.40.1080">
    <property type="match status" value="3"/>
</dbReference>
<feature type="chain" id="PRO_5035326764" evidence="1">
    <location>
        <begin position="29"/>
        <end position="675"/>
    </location>
</feature>
<dbReference type="InterPro" id="IPR003343">
    <property type="entry name" value="Big_2"/>
</dbReference>
<proteinExistence type="predicted"/>
<dbReference type="AlphaFoldDB" id="A0A8J7M285"/>
<feature type="domain" description="BIG2" evidence="2">
    <location>
        <begin position="125"/>
        <end position="210"/>
    </location>
</feature>
<evidence type="ECO:0000313" key="4">
    <source>
        <dbReference type="Proteomes" id="UP000636888"/>
    </source>
</evidence>
<organism evidence="3 4">
    <name type="scientific">Geomesophilobacter sediminis</name>
    <dbReference type="NCBI Taxonomy" id="2798584"/>
    <lineage>
        <taxon>Bacteria</taxon>
        <taxon>Pseudomonadati</taxon>
        <taxon>Thermodesulfobacteriota</taxon>
        <taxon>Desulfuromonadia</taxon>
        <taxon>Geobacterales</taxon>
        <taxon>Geobacteraceae</taxon>
        <taxon>Geomesophilobacter</taxon>
    </lineage>
</organism>
<dbReference type="Proteomes" id="UP000636888">
    <property type="component" value="Unassembled WGS sequence"/>
</dbReference>
<gene>
    <name evidence="3" type="ORF">JFN93_21945</name>
</gene>
<keyword evidence="1" id="KW-0732">Signal</keyword>
<evidence type="ECO:0000256" key="1">
    <source>
        <dbReference type="SAM" id="SignalP"/>
    </source>
</evidence>
<dbReference type="EMBL" id="JAEMHM010000023">
    <property type="protein sequence ID" value="MBJ6727384.1"/>
    <property type="molecule type" value="Genomic_DNA"/>
</dbReference>
<evidence type="ECO:0000313" key="3">
    <source>
        <dbReference type="EMBL" id="MBJ6727384.1"/>
    </source>
</evidence>
<dbReference type="RefSeq" id="WP_199386435.1">
    <property type="nucleotide sequence ID" value="NZ_JAEMHM010000023.1"/>
</dbReference>
<dbReference type="SUPFAM" id="SSF49373">
    <property type="entry name" value="Invasin/intimin cell-adhesion fragments"/>
    <property type="match status" value="2"/>
</dbReference>
<comment type="caution">
    <text evidence="3">The sequence shown here is derived from an EMBL/GenBank/DDBJ whole genome shotgun (WGS) entry which is preliminary data.</text>
</comment>
<dbReference type="Pfam" id="PF11925">
    <property type="entry name" value="DUF3443"/>
    <property type="match status" value="1"/>
</dbReference>
<dbReference type="InterPro" id="IPR008964">
    <property type="entry name" value="Invasin/intimin_cell_adhesion"/>
</dbReference>
<dbReference type="PROSITE" id="PS51257">
    <property type="entry name" value="PROKAR_LIPOPROTEIN"/>
    <property type="match status" value="1"/>
</dbReference>
<feature type="signal peptide" evidence="1">
    <location>
        <begin position="1"/>
        <end position="28"/>
    </location>
</feature>